<name>X1Q3W4_9ZZZZ</name>
<protein>
    <recommendedName>
        <fullName evidence="2">MYM-type domain-containing protein</fullName>
    </recommendedName>
</protein>
<evidence type="ECO:0008006" key="2">
    <source>
        <dbReference type="Google" id="ProtNLM"/>
    </source>
</evidence>
<accession>X1Q3W4</accession>
<gene>
    <name evidence="1" type="ORF">S12H4_05300</name>
</gene>
<organism evidence="1">
    <name type="scientific">marine sediment metagenome</name>
    <dbReference type="NCBI Taxonomy" id="412755"/>
    <lineage>
        <taxon>unclassified sequences</taxon>
        <taxon>metagenomes</taxon>
        <taxon>ecological metagenomes</taxon>
    </lineage>
</organism>
<reference evidence="1" key="1">
    <citation type="journal article" date="2014" name="Front. Microbiol.">
        <title>High frequency of phylogenetically diverse reductive dehalogenase-homologous genes in deep subseafloor sedimentary metagenomes.</title>
        <authorList>
            <person name="Kawai M."/>
            <person name="Futagami T."/>
            <person name="Toyoda A."/>
            <person name="Takaki Y."/>
            <person name="Nishi S."/>
            <person name="Hori S."/>
            <person name="Arai W."/>
            <person name="Tsubouchi T."/>
            <person name="Morono Y."/>
            <person name="Uchiyama I."/>
            <person name="Ito T."/>
            <person name="Fujiyama A."/>
            <person name="Inagaki F."/>
            <person name="Takami H."/>
        </authorList>
    </citation>
    <scope>NUCLEOTIDE SEQUENCE</scope>
    <source>
        <strain evidence="1">Expedition CK06-06</strain>
    </source>
</reference>
<evidence type="ECO:0000313" key="1">
    <source>
        <dbReference type="EMBL" id="GAI63202.1"/>
    </source>
</evidence>
<sequence>MMICEYCGGSFDSQNSEKKKVEHVNIAQNTKRHRFCSPSCKDKWSLQVQNRKSRMLVIWAIGSYIDQYFFIKKLMRVRSPSLLGSETKKSYFKSNFNQIETLELVNSNGKKVLKVKA</sequence>
<comment type="caution">
    <text evidence="1">The sequence shown here is derived from an EMBL/GenBank/DDBJ whole genome shotgun (WGS) entry which is preliminary data.</text>
</comment>
<dbReference type="AlphaFoldDB" id="X1Q3W4"/>
<dbReference type="EMBL" id="BARW01001734">
    <property type="protein sequence ID" value="GAI63202.1"/>
    <property type="molecule type" value="Genomic_DNA"/>
</dbReference>
<proteinExistence type="predicted"/>